<feature type="domain" description="MmgE/PrpD N-terminal" evidence="7">
    <location>
        <begin position="21"/>
        <end position="264"/>
    </location>
</feature>
<feature type="domain" description="MmgE/PrpD C-terminal" evidence="8">
    <location>
        <begin position="287"/>
        <end position="472"/>
    </location>
</feature>
<dbReference type="Gene3D" id="3.30.1330.120">
    <property type="entry name" value="2-methylcitrate dehydratase PrpD"/>
    <property type="match status" value="1"/>
</dbReference>
<gene>
    <name evidence="9" type="ORF">CBR64_04565</name>
</gene>
<dbReference type="SUPFAM" id="SSF103378">
    <property type="entry name" value="2-methylcitrate dehydratase PrpD"/>
    <property type="match status" value="1"/>
</dbReference>
<comment type="subunit">
    <text evidence="3">Monomer.</text>
</comment>
<evidence type="ECO:0000259" key="7">
    <source>
        <dbReference type="Pfam" id="PF03972"/>
    </source>
</evidence>
<evidence type="ECO:0000256" key="2">
    <source>
        <dbReference type="ARBA" id="ARBA00006174"/>
    </source>
</evidence>
<feature type="region of interest" description="Disordered" evidence="6">
    <location>
        <begin position="520"/>
        <end position="555"/>
    </location>
</feature>
<evidence type="ECO:0000256" key="4">
    <source>
        <dbReference type="ARBA" id="ARBA00013124"/>
    </source>
</evidence>
<sequence>MPYTHHLRVYPSAEPLDRTDQLAWKLAELATDPVEVTPEVVDMVVNRVIDNAAVAAASLTRGPAVAARGQALAHPYAPGSTVFGCSLATRTSPEWAAWANGVAVRELDFHDTFLAAEYSHPGDNIPPILAVAQHAGSDGAAVVRAIATGYEIQVDLVRAISLHRHKIDHVAHLGPSAAAGIGTLLGLDTETVFQAIGQALHTTTATRQSRKGQISTWKAHAPAFAGKVAVEAVDRAMRGQTSPEPIYEGEDGVVAWLLDGPDAAYDVVLPAPGEPKTAILDTYTKEHSAEYQSQALIDLARALHDEHPWLADPENVASIVIHTSHHTHYVIGSGANDPQKYDPTASRETLDHSIPYIFAVALQDGGWHHVDSYAPERAGRPDTVALWAKVTTAEDPEWTRRYHSTDPAEKAFGGRVEIELADGGRLVREIAVADAHPLGGRPFGREQYVKKFRTLAADVLEDAEIERFLDLAQRLPSLTADEVRELTIVGRPGLLDSVPTPTGLFELGRDEVGGARAEFEGEGFTMHEAPDAAAQPGGPGDPAASGTTTTEGEAR</sequence>
<dbReference type="OrthoDB" id="9797528at2"/>
<evidence type="ECO:0000256" key="5">
    <source>
        <dbReference type="ARBA" id="ARBA00023239"/>
    </source>
</evidence>
<reference evidence="9 10" key="1">
    <citation type="submission" date="2017-05" db="EMBL/GenBank/DDBJ databases">
        <authorList>
            <person name="Song R."/>
            <person name="Chenine A.L."/>
            <person name="Ruprecht R.M."/>
        </authorList>
    </citation>
    <scope>NUCLEOTIDE SEQUENCE [LARGE SCALE GENOMIC DNA]</scope>
    <source>
        <strain evidence="9 10">PSBB019</strain>
    </source>
</reference>
<protein>
    <recommendedName>
        <fullName evidence="4">2-methylcitrate dehydratase</fullName>
        <ecNumber evidence="4">4.2.1.79</ecNumber>
    </recommendedName>
</protein>
<comment type="similarity">
    <text evidence="2">Belongs to the PrpD family.</text>
</comment>
<feature type="compositionally biased region" description="Low complexity" evidence="6">
    <location>
        <begin position="531"/>
        <end position="555"/>
    </location>
</feature>
<dbReference type="InterPro" id="IPR042188">
    <property type="entry name" value="MmgE/PrpD_sf_2"/>
</dbReference>
<organism evidence="9 10">
    <name type="scientific">Cellulosimicrobium cellulans</name>
    <name type="common">Arthrobacter luteus</name>
    <dbReference type="NCBI Taxonomy" id="1710"/>
    <lineage>
        <taxon>Bacteria</taxon>
        <taxon>Bacillati</taxon>
        <taxon>Actinomycetota</taxon>
        <taxon>Actinomycetes</taxon>
        <taxon>Micrococcales</taxon>
        <taxon>Promicromonosporaceae</taxon>
        <taxon>Cellulosimicrobium</taxon>
    </lineage>
</organism>
<comment type="catalytic activity">
    <reaction evidence="1">
        <text>(2S,3S)-2-methylcitrate = 2-methyl-cis-aconitate + H2O</text>
        <dbReference type="Rhea" id="RHEA:17725"/>
        <dbReference type="ChEBI" id="CHEBI:15377"/>
        <dbReference type="ChEBI" id="CHEBI:57872"/>
        <dbReference type="ChEBI" id="CHEBI:58853"/>
        <dbReference type="EC" id="4.2.1.79"/>
    </reaction>
</comment>
<evidence type="ECO:0000313" key="10">
    <source>
        <dbReference type="Proteomes" id="UP000196228"/>
    </source>
</evidence>
<evidence type="ECO:0000256" key="3">
    <source>
        <dbReference type="ARBA" id="ARBA00011245"/>
    </source>
</evidence>
<dbReference type="InterPro" id="IPR036148">
    <property type="entry name" value="MmgE/PrpD_sf"/>
</dbReference>
<dbReference type="EMBL" id="CP021383">
    <property type="protein sequence ID" value="ARU50870.1"/>
    <property type="molecule type" value="Genomic_DNA"/>
</dbReference>
<dbReference type="PANTHER" id="PTHR16943">
    <property type="entry name" value="2-METHYLCITRATE DEHYDRATASE-RELATED"/>
    <property type="match status" value="1"/>
</dbReference>
<dbReference type="EC" id="4.2.1.79" evidence="4"/>
<dbReference type="PANTHER" id="PTHR16943:SF8">
    <property type="entry name" value="2-METHYLCITRATE DEHYDRATASE"/>
    <property type="match status" value="1"/>
</dbReference>
<dbReference type="AlphaFoldDB" id="A0A1Y0HSC6"/>
<dbReference type="Gene3D" id="1.10.4100.10">
    <property type="entry name" value="2-methylcitrate dehydratase PrpD"/>
    <property type="match status" value="1"/>
</dbReference>
<evidence type="ECO:0000313" key="9">
    <source>
        <dbReference type="EMBL" id="ARU50870.1"/>
    </source>
</evidence>
<dbReference type="GO" id="GO:0047547">
    <property type="term" value="F:2-methylcitrate dehydratase activity"/>
    <property type="evidence" value="ECO:0007669"/>
    <property type="project" value="UniProtKB-EC"/>
</dbReference>
<evidence type="ECO:0000256" key="6">
    <source>
        <dbReference type="SAM" id="MobiDB-lite"/>
    </source>
</evidence>
<dbReference type="Proteomes" id="UP000196228">
    <property type="component" value="Chromosome"/>
</dbReference>
<dbReference type="InterPro" id="IPR042183">
    <property type="entry name" value="MmgE/PrpD_sf_1"/>
</dbReference>
<dbReference type="InterPro" id="IPR045337">
    <property type="entry name" value="MmgE_PrpD_C"/>
</dbReference>
<dbReference type="InterPro" id="IPR005656">
    <property type="entry name" value="MmgE_PrpD"/>
</dbReference>
<evidence type="ECO:0000256" key="1">
    <source>
        <dbReference type="ARBA" id="ARBA00000096"/>
    </source>
</evidence>
<accession>A0A1Y0HSC6</accession>
<keyword evidence="5" id="KW-0456">Lyase</keyword>
<dbReference type="InterPro" id="IPR045336">
    <property type="entry name" value="MmgE_PrpD_N"/>
</dbReference>
<dbReference type="FunFam" id="1.10.4100.10:FF:000003">
    <property type="entry name" value="2-methylcitrate dehydratase 1"/>
    <property type="match status" value="1"/>
</dbReference>
<evidence type="ECO:0000259" key="8">
    <source>
        <dbReference type="Pfam" id="PF19305"/>
    </source>
</evidence>
<dbReference type="Pfam" id="PF03972">
    <property type="entry name" value="MmgE_PrpD_N"/>
    <property type="match status" value="1"/>
</dbReference>
<dbReference type="Pfam" id="PF19305">
    <property type="entry name" value="MmgE_PrpD_C"/>
    <property type="match status" value="1"/>
</dbReference>
<name>A0A1Y0HSC6_CELCE</name>
<dbReference type="KEGG" id="cceu:CBR64_04565"/>
<proteinExistence type="inferred from homology"/>